<keyword evidence="6 13" id="KW-0663">Pyridoxal phosphate</keyword>
<feature type="active site" description="Proton acceptor; specific for D-alanine" evidence="13">
    <location>
        <position position="40"/>
    </location>
</feature>
<dbReference type="Pfam" id="PF00842">
    <property type="entry name" value="Ala_racemase_C"/>
    <property type="match status" value="1"/>
</dbReference>
<dbReference type="GO" id="GO:0030170">
    <property type="term" value="F:pyridoxal phosphate binding"/>
    <property type="evidence" value="ECO:0007669"/>
    <property type="project" value="UniProtKB-UniRule"/>
</dbReference>
<sequence length="366" mass="40547">MAIGWHRATAAIIDTQAIVANITKEKERLPEDTEIFAVVKANGYGHGAIQTALAAKEGGASGFCVALLDEAIELREAGIVEPILILSVVEPEYVPLLLQYDLSVTVATAAWLKEAATFIEAVPLKVHVKIDTGMGRIGFRDFPELDEAIKLLNQPEFVWEGIFTHFSTADMADQEYYDKQAQRFKTVLDHLEKRPRYVHSSNSAASFWHQPVGNVIRYGVAMYGLNPSGTVLTDPIQLEPALSLVSNLIQVKELPAGEGIGYGETYITEEPQWIGTVPIGYADGWLRKMQGYDVLVDGERCPIVGRVCMDQCMIRLPRQVPIGTKVTLIGRDQGAEITLQEIADRLETIHYEVACTISHRVPRIYK</sequence>
<dbReference type="PROSITE" id="PS00395">
    <property type="entry name" value="ALANINE_RACEMASE"/>
    <property type="match status" value="1"/>
</dbReference>
<dbReference type="SUPFAM" id="SSF50621">
    <property type="entry name" value="Alanine racemase C-terminal domain-like"/>
    <property type="match status" value="1"/>
</dbReference>
<protein>
    <recommendedName>
        <fullName evidence="13">Alanine racemase</fullName>
        <ecNumber evidence="13">5.1.1.1</ecNumber>
    </recommendedName>
</protein>
<dbReference type="InterPro" id="IPR000821">
    <property type="entry name" value="Ala_racemase"/>
</dbReference>
<evidence type="ECO:0000256" key="4">
    <source>
        <dbReference type="ARBA" id="ARBA00022475"/>
    </source>
</evidence>
<dbReference type="Gene3D" id="2.40.37.10">
    <property type="entry name" value="Lyase, Ornithine Decarboxylase, Chain A, domain 1"/>
    <property type="match status" value="1"/>
</dbReference>
<feature type="binding site" evidence="13 15">
    <location>
        <position position="136"/>
    </location>
    <ligand>
        <name>substrate</name>
    </ligand>
</feature>
<evidence type="ECO:0000256" key="14">
    <source>
        <dbReference type="PIRSR" id="PIRSR600821-50"/>
    </source>
</evidence>
<organism evidence="17 18">
    <name type="scientific">Enterococcus canis</name>
    <dbReference type="NCBI Taxonomy" id="214095"/>
    <lineage>
        <taxon>Bacteria</taxon>
        <taxon>Bacillati</taxon>
        <taxon>Bacillota</taxon>
        <taxon>Bacilli</taxon>
        <taxon>Lactobacillales</taxon>
        <taxon>Enterococcaceae</taxon>
        <taxon>Enterococcus</taxon>
    </lineage>
</organism>
<dbReference type="Proteomes" id="UP000181884">
    <property type="component" value="Unassembled WGS sequence"/>
</dbReference>
<evidence type="ECO:0000259" key="16">
    <source>
        <dbReference type="SMART" id="SM01005"/>
    </source>
</evidence>
<dbReference type="FunFam" id="2.40.37.10:FF:000006">
    <property type="entry name" value="Alanine racemase"/>
    <property type="match status" value="1"/>
</dbReference>
<gene>
    <name evidence="17" type="ORF">RU97_GL002071</name>
</gene>
<dbReference type="PANTHER" id="PTHR30511:SF0">
    <property type="entry name" value="ALANINE RACEMASE, CATABOLIC-RELATED"/>
    <property type="match status" value="1"/>
</dbReference>
<dbReference type="InterPro" id="IPR029066">
    <property type="entry name" value="PLP-binding_barrel"/>
</dbReference>
<evidence type="ECO:0000313" key="17">
    <source>
        <dbReference type="EMBL" id="OJG17998.1"/>
    </source>
</evidence>
<dbReference type="InterPro" id="IPR001608">
    <property type="entry name" value="Ala_racemase_N"/>
</dbReference>
<dbReference type="InterPro" id="IPR009006">
    <property type="entry name" value="Ala_racemase/Decarboxylase_C"/>
</dbReference>
<dbReference type="GO" id="GO:0030632">
    <property type="term" value="P:D-alanine biosynthetic process"/>
    <property type="evidence" value="ECO:0007669"/>
    <property type="project" value="UniProtKB-UniRule"/>
</dbReference>
<evidence type="ECO:0000256" key="2">
    <source>
        <dbReference type="ARBA" id="ARBA00001933"/>
    </source>
</evidence>
<comment type="cofactor">
    <cofactor evidence="2 13 14">
        <name>pyridoxal 5'-phosphate</name>
        <dbReference type="ChEBI" id="CHEBI:597326"/>
    </cofactor>
</comment>
<evidence type="ECO:0000256" key="6">
    <source>
        <dbReference type="ARBA" id="ARBA00022898"/>
    </source>
</evidence>
<evidence type="ECO:0000256" key="15">
    <source>
        <dbReference type="PIRSR" id="PIRSR600821-52"/>
    </source>
</evidence>
<keyword evidence="9 13" id="KW-0413">Isomerase</keyword>
<comment type="pathway">
    <text evidence="13">Amino-acid biosynthesis; D-alanine biosynthesis; D-alanine from L-alanine: step 1/1.</text>
</comment>
<keyword evidence="18" id="KW-1185">Reference proteome</keyword>
<feature type="domain" description="Alanine racemase C-terminal" evidence="16">
    <location>
        <begin position="241"/>
        <end position="366"/>
    </location>
</feature>
<comment type="catalytic activity">
    <reaction evidence="1 13">
        <text>L-alanine = D-alanine</text>
        <dbReference type="Rhea" id="RHEA:20249"/>
        <dbReference type="ChEBI" id="CHEBI:57416"/>
        <dbReference type="ChEBI" id="CHEBI:57972"/>
        <dbReference type="EC" id="5.1.1.1"/>
    </reaction>
</comment>
<evidence type="ECO:0000256" key="8">
    <source>
        <dbReference type="ARBA" id="ARBA00023136"/>
    </source>
</evidence>
<comment type="similarity">
    <text evidence="11">In the N-terminal section; belongs to the acyltransferase 3 family.</text>
</comment>
<dbReference type="CDD" id="cd00430">
    <property type="entry name" value="PLPDE_III_AR"/>
    <property type="match status" value="1"/>
</dbReference>
<evidence type="ECO:0000256" key="10">
    <source>
        <dbReference type="ARBA" id="ARBA00023251"/>
    </source>
</evidence>
<dbReference type="EMBL" id="JXKH01000005">
    <property type="protein sequence ID" value="OJG17998.1"/>
    <property type="molecule type" value="Genomic_DNA"/>
</dbReference>
<dbReference type="GO" id="GO:0005886">
    <property type="term" value="C:plasma membrane"/>
    <property type="evidence" value="ECO:0007669"/>
    <property type="project" value="UniProtKB-SubCell"/>
</dbReference>
<evidence type="ECO:0000256" key="9">
    <source>
        <dbReference type="ARBA" id="ARBA00023235"/>
    </source>
</evidence>
<dbReference type="GO" id="GO:0008784">
    <property type="term" value="F:alanine racemase activity"/>
    <property type="evidence" value="ECO:0007669"/>
    <property type="project" value="UniProtKB-UniRule"/>
</dbReference>
<dbReference type="GO" id="GO:0009252">
    <property type="term" value="P:peptidoglycan biosynthetic process"/>
    <property type="evidence" value="ECO:0007669"/>
    <property type="project" value="TreeGrafter"/>
</dbReference>
<dbReference type="NCBIfam" id="TIGR00492">
    <property type="entry name" value="alr"/>
    <property type="match status" value="1"/>
</dbReference>
<evidence type="ECO:0000313" key="18">
    <source>
        <dbReference type="Proteomes" id="UP000181884"/>
    </source>
</evidence>
<dbReference type="SMART" id="SM01005">
    <property type="entry name" value="Ala_racemase_C"/>
    <property type="match status" value="1"/>
</dbReference>
<keyword evidence="8" id="KW-0472">Membrane</keyword>
<dbReference type="GO" id="GO:0005829">
    <property type="term" value="C:cytosol"/>
    <property type="evidence" value="ECO:0007669"/>
    <property type="project" value="TreeGrafter"/>
</dbReference>
<evidence type="ECO:0000256" key="11">
    <source>
        <dbReference type="ARBA" id="ARBA00060905"/>
    </source>
</evidence>
<keyword evidence="10" id="KW-0046">Antibiotic resistance</keyword>
<accession>A0A1L8RE21</accession>
<dbReference type="InterPro" id="IPR020622">
    <property type="entry name" value="Ala_racemase_pyridoxalP-BS"/>
</dbReference>
<dbReference type="EC" id="5.1.1.1" evidence="13"/>
<name>A0A1L8RE21_9ENTE</name>
<keyword evidence="5" id="KW-0812">Transmembrane</keyword>
<feature type="binding site" evidence="13 15">
    <location>
        <position position="309"/>
    </location>
    <ligand>
        <name>substrate</name>
    </ligand>
</feature>
<keyword evidence="7" id="KW-1133">Transmembrane helix</keyword>
<dbReference type="RefSeq" id="WP_067393268.1">
    <property type="nucleotide sequence ID" value="NZ_JXKH01000005.1"/>
</dbReference>
<dbReference type="FunFam" id="3.20.20.10:FF:000002">
    <property type="entry name" value="Alanine racemase"/>
    <property type="match status" value="1"/>
</dbReference>
<comment type="similarity">
    <text evidence="13">Belongs to the alanine racemase family.</text>
</comment>
<dbReference type="InterPro" id="IPR011079">
    <property type="entry name" value="Ala_racemase_C"/>
</dbReference>
<evidence type="ECO:0000256" key="1">
    <source>
        <dbReference type="ARBA" id="ARBA00000316"/>
    </source>
</evidence>
<comment type="caution">
    <text evidence="17">The sequence shown here is derived from an EMBL/GenBank/DDBJ whole genome shotgun (WGS) entry which is preliminary data.</text>
</comment>
<feature type="modified residue" description="N6-(pyridoxal phosphate)lysine" evidence="13 14">
    <location>
        <position position="40"/>
    </location>
</feature>
<evidence type="ECO:0000256" key="7">
    <source>
        <dbReference type="ARBA" id="ARBA00022989"/>
    </source>
</evidence>
<dbReference type="Pfam" id="PF01168">
    <property type="entry name" value="Ala_racemase_N"/>
    <property type="match status" value="1"/>
</dbReference>
<evidence type="ECO:0000256" key="13">
    <source>
        <dbReference type="HAMAP-Rule" id="MF_01201"/>
    </source>
</evidence>
<comment type="subcellular location">
    <subcellularLocation>
        <location evidence="3">Cell membrane</location>
        <topology evidence="3">Multi-pass membrane protein</topology>
    </subcellularLocation>
</comment>
<evidence type="ECO:0000256" key="5">
    <source>
        <dbReference type="ARBA" id="ARBA00022692"/>
    </source>
</evidence>
<feature type="active site" description="Proton acceptor; specific for L-alanine" evidence="13">
    <location>
        <position position="262"/>
    </location>
</feature>
<comment type="function">
    <text evidence="13">Catalyzes the interconversion of L-alanine and D-alanine. May also act on other amino acids.</text>
</comment>
<dbReference type="PRINTS" id="PR00992">
    <property type="entry name" value="ALARACEMASE"/>
</dbReference>
<comment type="similarity">
    <text evidence="12">In the C-terminal section; belongs to the alanine racemase family.</text>
</comment>
<dbReference type="HAMAP" id="MF_01201">
    <property type="entry name" value="Ala_racemase"/>
    <property type="match status" value="1"/>
</dbReference>
<dbReference type="AlphaFoldDB" id="A0A1L8RE21"/>
<proteinExistence type="inferred from homology"/>
<dbReference type="PANTHER" id="PTHR30511">
    <property type="entry name" value="ALANINE RACEMASE"/>
    <property type="match status" value="1"/>
</dbReference>
<reference evidence="17 18" key="1">
    <citation type="submission" date="2014-12" db="EMBL/GenBank/DDBJ databases">
        <title>Draft genome sequences of 29 type strains of Enterococci.</title>
        <authorList>
            <person name="Zhong Z."/>
            <person name="Sun Z."/>
            <person name="Liu W."/>
            <person name="Zhang W."/>
            <person name="Zhang H."/>
        </authorList>
    </citation>
    <scope>NUCLEOTIDE SEQUENCE [LARGE SCALE GENOMIC DNA]</scope>
    <source>
        <strain evidence="17 18">DSM 17029</strain>
    </source>
</reference>
<dbReference type="UniPathway" id="UPA00042">
    <property type="reaction ID" value="UER00497"/>
</dbReference>
<evidence type="ECO:0000256" key="3">
    <source>
        <dbReference type="ARBA" id="ARBA00004651"/>
    </source>
</evidence>
<dbReference type="SUPFAM" id="SSF51419">
    <property type="entry name" value="PLP-binding barrel"/>
    <property type="match status" value="1"/>
</dbReference>
<dbReference type="STRING" id="214095.RU97_GL002071"/>
<keyword evidence="4" id="KW-1003">Cell membrane</keyword>
<evidence type="ECO:0000256" key="12">
    <source>
        <dbReference type="ARBA" id="ARBA00061081"/>
    </source>
</evidence>
<dbReference type="Gene3D" id="3.20.20.10">
    <property type="entry name" value="Alanine racemase"/>
    <property type="match status" value="1"/>
</dbReference>
<dbReference type="GO" id="GO:0046677">
    <property type="term" value="P:response to antibiotic"/>
    <property type="evidence" value="ECO:0007669"/>
    <property type="project" value="UniProtKB-KW"/>
</dbReference>